<reference evidence="2" key="1">
    <citation type="submission" date="2018-01" db="EMBL/GenBank/DDBJ databases">
        <title>An insight into the sialome of Amazonian anophelines.</title>
        <authorList>
            <person name="Ribeiro J.M."/>
            <person name="Scarpassa V."/>
            <person name="Calvo E."/>
        </authorList>
    </citation>
    <scope>NUCLEOTIDE SEQUENCE</scope>
</reference>
<protein>
    <submittedName>
        <fullName evidence="2">Putative secreted protein</fullName>
    </submittedName>
</protein>
<keyword evidence="1" id="KW-0732">Signal</keyword>
<dbReference type="AlphaFoldDB" id="A0A2M4D5V9"/>
<feature type="signal peptide" evidence="1">
    <location>
        <begin position="1"/>
        <end position="25"/>
    </location>
</feature>
<evidence type="ECO:0000313" key="2">
    <source>
        <dbReference type="EMBL" id="MBW72943.1"/>
    </source>
</evidence>
<feature type="chain" id="PRO_5014869695" evidence="1">
    <location>
        <begin position="26"/>
        <end position="79"/>
    </location>
</feature>
<dbReference type="EMBL" id="GGFL01008765">
    <property type="protein sequence ID" value="MBW72943.1"/>
    <property type="molecule type" value="Transcribed_RNA"/>
</dbReference>
<evidence type="ECO:0000256" key="1">
    <source>
        <dbReference type="SAM" id="SignalP"/>
    </source>
</evidence>
<sequence>MMPLAWYSGLILLCISVPIILQTFAGDNETAADPKLLHRKYYDQGNWLHVLVWVTVSVAKLQNNIKLAFHEPAIPVPGY</sequence>
<name>A0A2M4D5V9_ANODA</name>
<accession>A0A2M4D5V9</accession>
<proteinExistence type="predicted"/>
<organism evidence="2">
    <name type="scientific">Anopheles darlingi</name>
    <name type="common">Mosquito</name>
    <dbReference type="NCBI Taxonomy" id="43151"/>
    <lineage>
        <taxon>Eukaryota</taxon>
        <taxon>Metazoa</taxon>
        <taxon>Ecdysozoa</taxon>
        <taxon>Arthropoda</taxon>
        <taxon>Hexapoda</taxon>
        <taxon>Insecta</taxon>
        <taxon>Pterygota</taxon>
        <taxon>Neoptera</taxon>
        <taxon>Endopterygota</taxon>
        <taxon>Diptera</taxon>
        <taxon>Nematocera</taxon>
        <taxon>Culicoidea</taxon>
        <taxon>Culicidae</taxon>
        <taxon>Anophelinae</taxon>
        <taxon>Anopheles</taxon>
    </lineage>
</organism>